<reference evidence="1 2" key="1">
    <citation type="submission" date="2018-12" db="EMBL/GenBank/DDBJ databases">
        <title>Draft genome sequence of Embleya hyalina NBRC 13850T.</title>
        <authorList>
            <person name="Komaki H."/>
            <person name="Hosoyama A."/>
            <person name="Kimura A."/>
            <person name="Ichikawa N."/>
            <person name="Tamura T."/>
        </authorList>
    </citation>
    <scope>NUCLEOTIDE SEQUENCE [LARGE SCALE GENOMIC DNA]</scope>
    <source>
        <strain evidence="1 2">NBRC 13850</strain>
    </source>
</reference>
<protein>
    <submittedName>
        <fullName evidence="1">Uncharacterized protein</fullName>
    </submittedName>
</protein>
<accession>A0A401YXU3</accession>
<dbReference type="AlphaFoldDB" id="A0A401YXU3"/>
<sequence length="140" mass="14865">MPAAEPSPYDVLGITPAATPPEVHAAYERALAAATGAPTREACTTAYLHLRNTGRRLGADILEYAAPDPSTTAREAFAGVAEQRFLPQDAPPPPITTLVVLRRSTTAEDHREPPPTNTTFATPARFTATADVLPPVDIPR</sequence>
<name>A0A401YXU3_9ACTN</name>
<keyword evidence="2" id="KW-1185">Reference proteome</keyword>
<dbReference type="EMBL" id="BIFH01000032">
    <property type="protein sequence ID" value="GCD99422.1"/>
    <property type="molecule type" value="Genomic_DNA"/>
</dbReference>
<comment type="caution">
    <text evidence="1">The sequence shown here is derived from an EMBL/GenBank/DDBJ whole genome shotgun (WGS) entry which is preliminary data.</text>
</comment>
<evidence type="ECO:0000313" key="1">
    <source>
        <dbReference type="EMBL" id="GCD99422.1"/>
    </source>
</evidence>
<organism evidence="1 2">
    <name type="scientific">Embleya hyalina</name>
    <dbReference type="NCBI Taxonomy" id="516124"/>
    <lineage>
        <taxon>Bacteria</taxon>
        <taxon>Bacillati</taxon>
        <taxon>Actinomycetota</taxon>
        <taxon>Actinomycetes</taxon>
        <taxon>Kitasatosporales</taxon>
        <taxon>Streptomycetaceae</taxon>
        <taxon>Embleya</taxon>
    </lineage>
</organism>
<proteinExistence type="predicted"/>
<dbReference type="RefSeq" id="WP_126641216.1">
    <property type="nucleotide sequence ID" value="NZ_BIFH01000032.1"/>
</dbReference>
<evidence type="ECO:0000313" key="2">
    <source>
        <dbReference type="Proteomes" id="UP000286931"/>
    </source>
</evidence>
<dbReference type="Proteomes" id="UP000286931">
    <property type="component" value="Unassembled WGS sequence"/>
</dbReference>
<dbReference type="OrthoDB" id="4219666at2"/>
<gene>
    <name evidence="1" type="ORF">EHYA_07143</name>
</gene>